<organism evidence="3 4">
    <name type="scientific">Pomacea canaliculata</name>
    <name type="common">Golden apple snail</name>
    <dbReference type="NCBI Taxonomy" id="400727"/>
    <lineage>
        <taxon>Eukaryota</taxon>
        <taxon>Metazoa</taxon>
        <taxon>Spiralia</taxon>
        <taxon>Lophotrochozoa</taxon>
        <taxon>Mollusca</taxon>
        <taxon>Gastropoda</taxon>
        <taxon>Caenogastropoda</taxon>
        <taxon>Architaenioglossa</taxon>
        <taxon>Ampullarioidea</taxon>
        <taxon>Ampullariidae</taxon>
        <taxon>Pomacea</taxon>
    </lineage>
</organism>
<feature type="compositionally biased region" description="Basic and acidic residues" evidence="1">
    <location>
        <begin position="251"/>
        <end position="266"/>
    </location>
</feature>
<accession>A0A2T7P0Z3</accession>
<feature type="region of interest" description="Disordered" evidence="1">
    <location>
        <begin position="232"/>
        <end position="273"/>
    </location>
</feature>
<feature type="domain" description="Mutator-like transposase" evidence="2">
    <location>
        <begin position="430"/>
        <end position="532"/>
    </location>
</feature>
<sequence length="721" mass="80964">MCELARQMNCTDCGSLLDLNRTKGERRAGLASVLYVGCQCGVMNQIHTSKKHSAKGMRTAYLININATIGVQRCKLITEQACKFLRGLGIPATKEIFDTSVKETITLNLDTKFPHVKETCSTDQPQLRCENDPCFEIYQAGTQEDAGVLESNNILHDHSYGVTANTLVPTVKSEEHTDELTSVKKSQEAWRCRGHSGKRDVREEEDLPDLGETNVLETQIPFERKREVEIPKPVESEKTEHVNVQRGISHTAHDNTERSEEKERKTVKSSTPMESDAYSFAMPLCVIETTGVHCNGFSNLIIKSDRQEHSVKNDETQREDAQKRDDETSKESDIKFQETAENINCHSIKQTDSSQKESCPPANDPFVAGEMQTSPTGKCSGLVPWSLPTRWMPSQPHETPEYNLLCKSMVTELNQNKNQDSKLTMTWKEGYRIVDLCELARQMNCKICNSLLDLKQTQAEIRTGLASILYIACQCGVINHIRTSKRQQDDTGRASAYLINVKASICMRHCRLKTEKVCNFFAEMGIPATAETLNTVSQETAAISLAENISQIETFSTYSGIQSHIRHENEAASTKVQETMQSRNVLHGETTLMPDVADIKTETETDDETSIVESQENLDFQVHHETSEVKGSDLVDTSEAFTHTKSVPVMLIPVATKRPLYMLNLQGPKEFNLCDFRKSQIGNDIFGCNESKEQKNGETLSLEWARILFTVHASIGDRYNI</sequence>
<feature type="compositionally biased region" description="Basic and acidic residues" evidence="1">
    <location>
        <begin position="232"/>
        <end position="243"/>
    </location>
</feature>
<comment type="caution">
    <text evidence="3">The sequence shown here is derived from an EMBL/GenBank/DDBJ whole genome shotgun (WGS) entry which is preliminary data.</text>
</comment>
<keyword evidence="4" id="KW-1185">Reference proteome</keyword>
<dbReference type="Pfam" id="PF20700">
    <property type="entry name" value="Mutator"/>
    <property type="match status" value="2"/>
</dbReference>
<proteinExistence type="predicted"/>
<feature type="region of interest" description="Disordered" evidence="1">
    <location>
        <begin position="306"/>
        <end position="361"/>
    </location>
</feature>
<feature type="compositionally biased region" description="Basic and acidic residues" evidence="1">
    <location>
        <begin position="306"/>
        <end position="338"/>
    </location>
</feature>
<dbReference type="OrthoDB" id="8117402at2759"/>
<dbReference type="InterPro" id="IPR049012">
    <property type="entry name" value="Mutator_transp_dom"/>
</dbReference>
<feature type="compositionally biased region" description="Polar residues" evidence="1">
    <location>
        <begin position="339"/>
        <end position="357"/>
    </location>
</feature>
<gene>
    <name evidence="3" type="ORF">C0Q70_12235</name>
</gene>
<name>A0A2T7P0Z3_POMCA</name>
<feature type="domain" description="Mutator-like transposase" evidence="2">
    <location>
        <begin position="7"/>
        <end position="94"/>
    </location>
</feature>
<evidence type="ECO:0000256" key="1">
    <source>
        <dbReference type="SAM" id="MobiDB-lite"/>
    </source>
</evidence>
<evidence type="ECO:0000259" key="2">
    <source>
        <dbReference type="Pfam" id="PF20700"/>
    </source>
</evidence>
<evidence type="ECO:0000313" key="3">
    <source>
        <dbReference type="EMBL" id="PVD27084.1"/>
    </source>
</evidence>
<dbReference type="EMBL" id="PZQS01000007">
    <property type="protein sequence ID" value="PVD27084.1"/>
    <property type="molecule type" value="Genomic_DNA"/>
</dbReference>
<evidence type="ECO:0000313" key="4">
    <source>
        <dbReference type="Proteomes" id="UP000245119"/>
    </source>
</evidence>
<protein>
    <recommendedName>
        <fullName evidence="2">Mutator-like transposase domain-containing protein</fullName>
    </recommendedName>
</protein>
<reference evidence="3 4" key="1">
    <citation type="submission" date="2018-04" db="EMBL/GenBank/DDBJ databases">
        <title>The genome of golden apple snail Pomacea canaliculata provides insight into stress tolerance and invasive adaptation.</title>
        <authorList>
            <person name="Liu C."/>
            <person name="Liu B."/>
            <person name="Ren Y."/>
            <person name="Zhang Y."/>
            <person name="Wang H."/>
            <person name="Li S."/>
            <person name="Jiang F."/>
            <person name="Yin L."/>
            <person name="Zhang G."/>
            <person name="Qian W."/>
            <person name="Fan W."/>
        </authorList>
    </citation>
    <scope>NUCLEOTIDE SEQUENCE [LARGE SCALE GENOMIC DNA]</scope>
    <source>
        <strain evidence="3">SZHN2017</strain>
        <tissue evidence="3">Muscle</tissue>
    </source>
</reference>
<dbReference type="AlphaFoldDB" id="A0A2T7P0Z3"/>
<dbReference type="Proteomes" id="UP000245119">
    <property type="component" value="Linkage Group LG7"/>
</dbReference>